<evidence type="ECO:0000313" key="1">
    <source>
        <dbReference type="EMBL" id="KAJ0091579.1"/>
    </source>
</evidence>
<gene>
    <name evidence="1" type="ORF">Patl1_13923</name>
</gene>
<proteinExistence type="predicted"/>
<comment type="caution">
    <text evidence="1">The sequence shown here is derived from an EMBL/GenBank/DDBJ whole genome shotgun (WGS) entry which is preliminary data.</text>
</comment>
<organism evidence="1 2">
    <name type="scientific">Pistacia atlantica</name>
    <dbReference type="NCBI Taxonomy" id="434234"/>
    <lineage>
        <taxon>Eukaryota</taxon>
        <taxon>Viridiplantae</taxon>
        <taxon>Streptophyta</taxon>
        <taxon>Embryophyta</taxon>
        <taxon>Tracheophyta</taxon>
        <taxon>Spermatophyta</taxon>
        <taxon>Magnoliopsida</taxon>
        <taxon>eudicotyledons</taxon>
        <taxon>Gunneridae</taxon>
        <taxon>Pentapetalae</taxon>
        <taxon>rosids</taxon>
        <taxon>malvids</taxon>
        <taxon>Sapindales</taxon>
        <taxon>Anacardiaceae</taxon>
        <taxon>Pistacia</taxon>
    </lineage>
</organism>
<dbReference type="EMBL" id="CM047904">
    <property type="protein sequence ID" value="KAJ0091579.1"/>
    <property type="molecule type" value="Genomic_DNA"/>
</dbReference>
<evidence type="ECO:0000313" key="2">
    <source>
        <dbReference type="Proteomes" id="UP001164250"/>
    </source>
</evidence>
<dbReference type="Proteomes" id="UP001164250">
    <property type="component" value="Chromosome 8"/>
</dbReference>
<accession>A0ACC1AY16</accession>
<keyword evidence="2" id="KW-1185">Reference proteome</keyword>
<reference evidence="2" key="1">
    <citation type="journal article" date="2023" name="G3 (Bethesda)">
        <title>Genome assembly and association tests identify interacting loci associated with vigor, precocity, and sex in interspecific pistachio rootstocks.</title>
        <authorList>
            <person name="Palmer W."/>
            <person name="Jacygrad E."/>
            <person name="Sagayaradj S."/>
            <person name="Cavanaugh K."/>
            <person name="Han R."/>
            <person name="Bertier L."/>
            <person name="Beede B."/>
            <person name="Kafkas S."/>
            <person name="Golino D."/>
            <person name="Preece J."/>
            <person name="Michelmore R."/>
        </authorList>
    </citation>
    <scope>NUCLEOTIDE SEQUENCE [LARGE SCALE GENOMIC DNA]</scope>
</reference>
<name>A0ACC1AY16_9ROSI</name>
<protein>
    <submittedName>
        <fullName evidence="1">Uncharacterized protein</fullName>
    </submittedName>
</protein>
<sequence>MSFGCLYELQKLLAMVKGKLILICQSGGEFISKDDGSFSYDGGEANAITINPETVFDDLMLKLAELLNFDHKSLSVKYFLPGNRRTLITLSNDRDLKRMYDFHEDAVTADVFVTGKVGFQREVLTSTGGREKGIKLAETVPAYTGSQAAATTKAPASRSDAFTNSDEPSDANLSPDSPASSPIRFDISSTPADTVKKRRRVASRKKAASSENVGKRRKSVSRKKYVRKRDHSAVDDDMDQDQDYDSQAGDSIFPVTVDNSIVSAENTVAAWKDGITGVGQEFNSVHEFRDALHKYAIAHRFKYRLKKNEKSRASGTCSVEGCSWRIYASWVPSEEVFKIKKMNKTHTCGGESRKAAQPTRSWLVGIIKDKLRENPHCKTKEITESIHRDFGIELNYTQVWRGVLDARERLQGSYKEAYNQLPWFCDKLSEANPGSFVQLSIGDDKRFQNLFVSFQASVHGFQNGCRPLLFLDSTSLKSKHRETLLTATAVDGNDGAFPVAFAIVDIENDDKWHWFLEQLRSAVSTSQSITFVTDKQKGLMKSVLNIFENAHHGYSIFHLLDEFMISLKGPFHGQGKSTLPVNFLAAAQAARIDVFRNSLEQIKRVSLGAYEWLIQIEPEYWTNAVFNGESYHQITFDVAESYANWIEEVRERPLIKKLETILGKMMELMNNRLRDSSGWSTKLTPVKEEKLKEETHKARLLRVLFSSETLFEVHNDSTNVVDMDKQSCSCLEWKVTGLPCRHAIAVFNVTKRSVYDYCSRYFNVDMYHIAYSKSINPVAGLLSTPADGKSKSAKAKLENADVLPPSATKSSSQQKRKRKRDGLIERTVTCTKCLGVGHNKVSCKQVM</sequence>